<dbReference type="AlphaFoldDB" id="A0A8C6FKE3"/>
<accession>A0A8C6FKE3</accession>
<proteinExistence type="predicted"/>
<dbReference type="Proteomes" id="UP000694544">
    <property type="component" value="Unplaced"/>
</dbReference>
<evidence type="ECO:0000313" key="2">
    <source>
        <dbReference type="Proteomes" id="UP000694544"/>
    </source>
</evidence>
<name>A0A8C6FKE3_MOSMO</name>
<sequence>MEVWAQMLLGIWDIRTMQALDFPYQWSQSQVVRKFPPQRGCHPELWAFGKREQAEEEG</sequence>
<protein>
    <submittedName>
        <fullName evidence="1">Uncharacterized protein</fullName>
    </submittedName>
</protein>
<reference evidence="1" key="2">
    <citation type="submission" date="2025-09" db="UniProtKB">
        <authorList>
            <consortium name="Ensembl"/>
        </authorList>
    </citation>
    <scope>IDENTIFICATION</scope>
</reference>
<reference evidence="1" key="1">
    <citation type="submission" date="2025-08" db="UniProtKB">
        <authorList>
            <consortium name="Ensembl"/>
        </authorList>
    </citation>
    <scope>IDENTIFICATION</scope>
</reference>
<dbReference type="Ensembl" id="ENSMMST00000013201.1">
    <property type="protein sequence ID" value="ENSMMSP00000011954.1"/>
    <property type="gene ID" value="ENSMMSG00000009168.1"/>
</dbReference>
<organism evidence="1 2">
    <name type="scientific">Moschus moschiferus</name>
    <name type="common">Siberian musk deer</name>
    <name type="synonym">Moschus sibiricus</name>
    <dbReference type="NCBI Taxonomy" id="68415"/>
    <lineage>
        <taxon>Eukaryota</taxon>
        <taxon>Metazoa</taxon>
        <taxon>Chordata</taxon>
        <taxon>Craniata</taxon>
        <taxon>Vertebrata</taxon>
        <taxon>Euteleostomi</taxon>
        <taxon>Mammalia</taxon>
        <taxon>Eutheria</taxon>
        <taxon>Laurasiatheria</taxon>
        <taxon>Artiodactyla</taxon>
        <taxon>Ruminantia</taxon>
        <taxon>Pecora</taxon>
        <taxon>Moschidae</taxon>
        <taxon>Moschus</taxon>
    </lineage>
</organism>
<evidence type="ECO:0000313" key="1">
    <source>
        <dbReference type="Ensembl" id="ENSMMSP00000011954.1"/>
    </source>
</evidence>
<keyword evidence="2" id="KW-1185">Reference proteome</keyword>